<dbReference type="Proteomes" id="UP001211907">
    <property type="component" value="Unassembled WGS sequence"/>
</dbReference>
<feature type="compositionally biased region" description="Low complexity" evidence="1">
    <location>
        <begin position="34"/>
        <end position="43"/>
    </location>
</feature>
<feature type="chain" id="PRO_5041994469" description="Histone 3" evidence="2">
    <location>
        <begin position="24"/>
        <end position="145"/>
    </location>
</feature>
<feature type="non-terminal residue" evidence="3">
    <location>
        <position position="1"/>
    </location>
</feature>
<gene>
    <name evidence="3" type="ORF">HK100_006105</name>
</gene>
<proteinExistence type="predicted"/>
<feature type="region of interest" description="Disordered" evidence="1">
    <location>
        <begin position="34"/>
        <end position="75"/>
    </location>
</feature>
<dbReference type="EMBL" id="JADGJH010002839">
    <property type="protein sequence ID" value="KAJ3094536.1"/>
    <property type="molecule type" value="Genomic_DNA"/>
</dbReference>
<evidence type="ECO:0008006" key="5">
    <source>
        <dbReference type="Google" id="ProtNLM"/>
    </source>
</evidence>
<comment type="caution">
    <text evidence="3">The sequence shown here is derived from an EMBL/GenBank/DDBJ whole genome shotgun (WGS) entry which is preliminary data.</text>
</comment>
<sequence>LQLPEPRLQLPLLSLLLPQVAVAATATRLLQSLPAPRSPLRPSTIRRRECRPPQLQPVSPLQRETHHPPQLRLPPLVPHMSLRRQTVTHPHMLQWPSPRRRPLPPRPETNRPLQLTCTMFPLPTLIATSIWRLVSLRPLRLFCFA</sequence>
<organism evidence="3 4">
    <name type="scientific">Physocladia obscura</name>
    <dbReference type="NCBI Taxonomy" id="109957"/>
    <lineage>
        <taxon>Eukaryota</taxon>
        <taxon>Fungi</taxon>
        <taxon>Fungi incertae sedis</taxon>
        <taxon>Chytridiomycota</taxon>
        <taxon>Chytridiomycota incertae sedis</taxon>
        <taxon>Chytridiomycetes</taxon>
        <taxon>Chytridiales</taxon>
        <taxon>Chytriomycetaceae</taxon>
        <taxon>Physocladia</taxon>
    </lineage>
</organism>
<keyword evidence="4" id="KW-1185">Reference proteome</keyword>
<accession>A0AAD5SSY4</accession>
<protein>
    <recommendedName>
        <fullName evidence="5">Histone 3</fullName>
    </recommendedName>
</protein>
<dbReference type="AlphaFoldDB" id="A0AAD5SSY4"/>
<evidence type="ECO:0000313" key="4">
    <source>
        <dbReference type="Proteomes" id="UP001211907"/>
    </source>
</evidence>
<evidence type="ECO:0000313" key="3">
    <source>
        <dbReference type="EMBL" id="KAJ3094536.1"/>
    </source>
</evidence>
<feature type="non-terminal residue" evidence="3">
    <location>
        <position position="145"/>
    </location>
</feature>
<evidence type="ECO:0000256" key="1">
    <source>
        <dbReference type="SAM" id="MobiDB-lite"/>
    </source>
</evidence>
<feature type="signal peptide" evidence="2">
    <location>
        <begin position="1"/>
        <end position="23"/>
    </location>
</feature>
<name>A0AAD5SSY4_9FUNG</name>
<keyword evidence="2" id="KW-0732">Signal</keyword>
<reference evidence="3" key="1">
    <citation type="submission" date="2020-05" db="EMBL/GenBank/DDBJ databases">
        <title>Phylogenomic resolution of chytrid fungi.</title>
        <authorList>
            <person name="Stajich J.E."/>
            <person name="Amses K."/>
            <person name="Simmons R."/>
            <person name="Seto K."/>
            <person name="Myers J."/>
            <person name="Bonds A."/>
            <person name="Quandt C.A."/>
            <person name="Barry K."/>
            <person name="Liu P."/>
            <person name="Grigoriev I."/>
            <person name="Longcore J.E."/>
            <person name="James T.Y."/>
        </authorList>
    </citation>
    <scope>NUCLEOTIDE SEQUENCE</scope>
    <source>
        <strain evidence="3">JEL0513</strain>
    </source>
</reference>
<evidence type="ECO:0000256" key="2">
    <source>
        <dbReference type="SAM" id="SignalP"/>
    </source>
</evidence>